<feature type="domain" description="Endonuclease/exonuclease/phosphatase" evidence="2">
    <location>
        <begin position="42"/>
        <end position="393"/>
    </location>
</feature>
<sequence length="404" mass="44855">MPNKFFSAFFIVGIFFMNAAANSTEANRADPSKSSGIRVAAFNVSMDATNYLPAELWAEQGADALKNALADGHPQLRGVAEVIQRTRPDILVLNEFDYLPADVGIQVFLEKYLAQSQQGAEPISYPYFYLAPVNTGVPSGFDLNRDGKKDARQNDAWGFGFYEGHYAMVVLSRYPIVTDQVRTFQHFLWQDMPGALLPEVPETGEAWYSDEILASMPLSSKSHWDVPVQVGDKQLHVLVSHPTPPVFDGPEDRNGKRNHDEVRFWADYVTPGQSEYIYDDANTSGGLAQHQRFVIAGDLNASVEGDENVTGTIEQLLNSPLIQAEPIPASEGGAAHSPESAYAKYHTAGWRKRADYVLPSKFGIEVKDAGVFWPTEESDLARLVENREATSDHRLVWIDIKLTD</sequence>
<evidence type="ECO:0000313" key="3">
    <source>
        <dbReference type="EMBL" id="SMQ80460.1"/>
    </source>
</evidence>
<gene>
    <name evidence="3" type="ORF">SAMN06297229_2219</name>
</gene>
<keyword evidence="3" id="KW-0378">Hydrolase</keyword>
<feature type="chain" id="PRO_5012464300" evidence="1">
    <location>
        <begin position="20"/>
        <end position="404"/>
    </location>
</feature>
<evidence type="ECO:0000256" key="1">
    <source>
        <dbReference type="SAM" id="SignalP"/>
    </source>
</evidence>
<dbReference type="GO" id="GO:0004519">
    <property type="term" value="F:endonuclease activity"/>
    <property type="evidence" value="ECO:0007669"/>
    <property type="project" value="UniProtKB-KW"/>
</dbReference>
<dbReference type="OrthoDB" id="292013at2"/>
<dbReference type="EMBL" id="FXWH01000003">
    <property type="protein sequence ID" value="SMQ80460.1"/>
    <property type="molecule type" value="Genomic_DNA"/>
</dbReference>
<dbReference type="Gene3D" id="3.60.10.10">
    <property type="entry name" value="Endonuclease/exonuclease/phosphatase"/>
    <property type="match status" value="1"/>
</dbReference>
<dbReference type="AlphaFoldDB" id="A0A1Y6G1J5"/>
<accession>A0A1Y6G1J5</accession>
<keyword evidence="3" id="KW-0540">Nuclease</keyword>
<dbReference type="InterPro" id="IPR036691">
    <property type="entry name" value="Endo/exonu/phosph_ase_sf"/>
</dbReference>
<evidence type="ECO:0000259" key="2">
    <source>
        <dbReference type="Pfam" id="PF03372"/>
    </source>
</evidence>
<proteinExistence type="predicted"/>
<keyword evidence="3" id="KW-0255">Endonuclease</keyword>
<dbReference type="Proteomes" id="UP000194450">
    <property type="component" value="Unassembled WGS sequence"/>
</dbReference>
<organism evidence="3 4">
    <name type="scientific">Pseudidiomarina planktonica</name>
    <dbReference type="NCBI Taxonomy" id="1323738"/>
    <lineage>
        <taxon>Bacteria</taxon>
        <taxon>Pseudomonadati</taxon>
        <taxon>Pseudomonadota</taxon>
        <taxon>Gammaproteobacteria</taxon>
        <taxon>Alteromonadales</taxon>
        <taxon>Idiomarinaceae</taxon>
        <taxon>Pseudidiomarina</taxon>
    </lineage>
</organism>
<dbReference type="GO" id="GO:0004527">
    <property type="term" value="F:exonuclease activity"/>
    <property type="evidence" value="ECO:0007669"/>
    <property type="project" value="UniProtKB-KW"/>
</dbReference>
<keyword evidence="4" id="KW-1185">Reference proteome</keyword>
<dbReference type="InterPro" id="IPR005135">
    <property type="entry name" value="Endo/exonuclease/phosphatase"/>
</dbReference>
<name>A0A1Y6G1J5_9GAMM</name>
<dbReference type="SUPFAM" id="SSF56219">
    <property type="entry name" value="DNase I-like"/>
    <property type="match status" value="1"/>
</dbReference>
<protein>
    <submittedName>
        <fullName evidence="3">Endonuclease/Exonuclease/phosphatase family protein</fullName>
    </submittedName>
</protein>
<feature type="signal peptide" evidence="1">
    <location>
        <begin position="1"/>
        <end position="19"/>
    </location>
</feature>
<dbReference type="Pfam" id="PF03372">
    <property type="entry name" value="Exo_endo_phos"/>
    <property type="match status" value="1"/>
</dbReference>
<keyword evidence="1" id="KW-0732">Signal</keyword>
<reference evidence="4" key="1">
    <citation type="submission" date="2017-04" db="EMBL/GenBank/DDBJ databases">
        <authorList>
            <person name="Varghese N."/>
            <person name="Submissions S."/>
        </authorList>
    </citation>
    <scope>NUCLEOTIDE SEQUENCE [LARGE SCALE GENOMIC DNA]</scope>
</reference>
<evidence type="ECO:0000313" key="4">
    <source>
        <dbReference type="Proteomes" id="UP000194450"/>
    </source>
</evidence>
<keyword evidence="3" id="KW-0269">Exonuclease</keyword>